<dbReference type="Proteomes" id="UP000324222">
    <property type="component" value="Unassembled WGS sequence"/>
</dbReference>
<protein>
    <submittedName>
        <fullName evidence="1">Uncharacterized protein</fullName>
    </submittedName>
</protein>
<comment type="caution">
    <text evidence="1">The sequence shown here is derived from an EMBL/GenBank/DDBJ whole genome shotgun (WGS) entry which is preliminary data.</text>
</comment>
<name>A0A5B7FM56_PORTR</name>
<dbReference type="OrthoDB" id="8957438at2759"/>
<sequence length="89" mass="9989">MEPSLVLPVSCAWRTAYHTLRPSHCYEVSPLTPKGPPSSCQCLVHGAQRGLVHGKLFNQVPSQSRDPYTPSTRLYGRSLYHPFTTPPIW</sequence>
<evidence type="ECO:0000313" key="1">
    <source>
        <dbReference type="EMBL" id="MPC48780.1"/>
    </source>
</evidence>
<reference evidence="1 2" key="1">
    <citation type="submission" date="2019-05" db="EMBL/GenBank/DDBJ databases">
        <title>Another draft genome of Portunus trituberculatus and its Hox gene families provides insights of decapod evolution.</title>
        <authorList>
            <person name="Jeong J.-H."/>
            <person name="Song I."/>
            <person name="Kim S."/>
            <person name="Choi T."/>
            <person name="Kim D."/>
            <person name="Ryu S."/>
            <person name="Kim W."/>
        </authorList>
    </citation>
    <scope>NUCLEOTIDE SEQUENCE [LARGE SCALE GENOMIC DNA]</scope>
    <source>
        <tissue evidence="1">Muscle</tissue>
    </source>
</reference>
<dbReference type="AlphaFoldDB" id="A0A5B7FM56"/>
<keyword evidence="2" id="KW-1185">Reference proteome</keyword>
<gene>
    <name evidence="1" type="ORF">E2C01_042563</name>
</gene>
<dbReference type="EMBL" id="VSRR010008464">
    <property type="protein sequence ID" value="MPC48780.1"/>
    <property type="molecule type" value="Genomic_DNA"/>
</dbReference>
<accession>A0A5B7FM56</accession>
<organism evidence="1 2">
    <name type="scientific">Portunus trituberculatus</name>
    <name type="common">Swimming crab</name>
    <name type="synonym">Neptunus trituberculatus</name>
    <dbReference type="NCBI Taxonomy" id="210409"/>
    <lineage>
        <taxon>Eukaryota</taxon>
        <taxon>Metazoa</taxon>
        <taxon>Ecdysozoa</taxon>
        <taxon>Arthropoda</taxon>
        <taxon>Crustacea</taxon>
        <taxon>Multicrustacea</taxon>
        <taxon>Malacostraca</taxon>
        <taxon>Eumalacostraca</taxon>
        <taxon>Eucarida</taxon>
        <taxon>Decapoda</taxon>
        <taxon>Pleocyemata</taxon>
        <taxon>Brachyura</taxon>
        <taxon>Eubrachyura</taxon>
        <taxon>Portunoidea</taxon>
        <taxon>Portunidae</taxon>
        <taxon>Portuninae</taxon>
        <taxon>Portunus</taxon>
    </lineage>
</organism>
<evidence type="ECO:0000313" key="2">
    <source>
        <dbReference type="Proteomes" id="UP000324222"/>
    </source>
</evidence>
<proteinExistence type="predicted"/>